<dbReference type="InterPro" id="IPR036412">
    <property type="entry name" value="HAD-like_sf"/>
</dbReference>
<dbReference type="AlphaFoldDB" id="A0A7X0H3W0"/>
<evidence type="ECO:0000256" key="4">
    <source>
        <dbReference type="ARBA" id="ARBA00013078"/>
    </source>
</evidence>
<dbReference type="PRINTS" id="PR00413">
    <property type="entry name" value="HADHALOGNASE"/>
</dbReference>
<dbReference type="Pfam" id="PF13419">
    <property type="entry name" value="HAD_2"/>
    <property type="match status" value="1"/>
</dbReference>
<gene>
    <name evidence="5" type="ORF">HNQ40_000414</name>
</gene>
<dbReference type="InterPro" id="IPR023214">
    <property type="entry name" value="HAD_sf"/>
</dbReference>
<evidence type="ECO:0000256" key="1">
    <source>
        <dbReference type="ARBA" id="ARBA00000830"/>
    </source>
</evidence>
<dbReference type="GO" id="GO:0005829">
    <property type="term" value="C:cytosol"/>
    <property type="evidence" value="ECO:0007669"/>
    <property type="project" value="TreeGrafter"/>
</dbReference>
<organism evidence="5 6">
    <name type="scientific">Algisphaera agarilytica</name>
    <dbReference type="NCBI Taxonomy" id="1385975"/>
    <lineage>
        <taxon>Bacteria</taxon>
        <taxon>Pseudomonadati</taxon>
        <taxon>Planctomycetota</taxon>
        <taxon>Phycisphaerae</taxon>
        <taxon>Phycisphaerales</taxon>
        <taxon>Phycisphaeraceae</taxon>
        <taxon>Algisphaera</taxon>
    </lineage>
</organism>
<dbReference type="PANTHER" id="PTHR43434">
    <property type="entry name" value="PHOSPHOGLYCOLATE PHOSPHATASE"/>
    <property type="match status" value="1"/>
</dbReference>
<accession>A0A7X0H3W0</accession>
<dbReference type="Gene3D" id="1.10.150.240">
    <property type="entry name" value="Putative phosphatase, domain 2"/>
    <property type="match status" value="1"/>
</dbReference>
<keyword evidence="5" id="KW-0378">Hydrolase</keyword>
<comment type="similarity">
    <text evidence="3">Belongs to the HAD-like hydrolase superfamily. CbbY/CbbZ/Gph/YieH family.</text>
</comment>
<dbReference type="SFLD" id="SFLDS00003">
    <property type="entry name" value="Haloacid_Dehalogenase"/>
    <property type="match status" value="1"/>
</dbReference>
<evidence type="ECO:0000313" key="6">
    <source>
        <dbReference type="Proteomes" id="UP000541810"/>
    </source>
</evidence>
<dbReference type="Gene3D" id="3.40.50.1000">
    <property type="entry name" value="HAD superfamily/HAD-like"/>
    <property type="match status" value="1"/>
</dbReference>
<name>A0A7X0H3W0_9BACT</name>
<dbReference type="RefSeq" id="WP_184675900.1">
    <property type="nucleotide sequence ID" value="NZ_JACHGY010000001.1"/>
</dbReference>
<dbReference type="EC" id="3.1.3.18" evidence="4"/>
<evidence type="ECO:0000256" key="3">
    <source>
        <dbReference type="ARBA" id="ARBA00006171"/>
    </source>
</evidence>
<dbReference type="SFLD" id="SFLDG01135">
    <property type="entry name" value="C1.5.6:_HAD__Beta-PGM__Phospha"/>
    <property type="match status" value="1"/>
</dbReference>
<dbReference type="SFLD" id="SFLDG01129">
    <property type="entry name" value="C1.5:_HAD__Beta-PGM__Phosphata"/>
    <property type="match status" value="1"/>
</dbReference>
<comment type="caution">
    <text evidence="5">The sequence shown here is derived from an EMBL/GenBank/DDBJ whole genome shotgun (WGS) entry which is preliminary data.</text>
</comment>
<dbReference type="InterPro" id="IPR006439">
    <property type="entry name" value="HAD-SF_hydro_IA"/>
</dbReference>
<dbReference type="InterPro" id="IPR041492">
    <property type="entry name" value="HAD_2"/>
</dbReference>
<dbReference type="SUPFAM" id="SSF56784">
    <property type="entry name" value="HAD-like"/>
    <property type="match status" value="1"/>
</dbReference>
<dbReference type="EMBL" id="JACHGY010000001">
    <property type="protein sequence ID" value="MBB6428608.1"/>
    <property type="molecule type" value="Genomic_DNA"/>
</dbReference>
<evidence type="ECO:0000256" key="2">
    <source>
        <dbReference type="ARBA" id="ARBA00004818"/>
    </source>
</evidence>
<reference evidence="5 6" key="1">
    <citation type="submission" date="2020-08" db="EMBL/GenBank/DDBJ databases">
        <title>Genomic Encyclopedia of Type Strains, Phase IV (KMG-IV): sequencing the most valuable type-strain genomes for metagenomic binning, comparative biology and taxonomic classification.</title>
        <authorList>
            <person name="Goeker M."/>
        </authorList>
    </citation>
    <scope>NUCLEOTIDE SEQUENCE [LARGE SCALE GENOMIC DNA]</scope>
    <source>
        <strain evidence="5 6">DSM 103725</strain>
    </source>
</reference>
<dbReference type="GO" id="GO:0008967">
    <property type="term" value="F:phosphoglycolate phosphatase activity"/>
    <property type="evidence" value="ECO:0007669"/>
    <property type="project" value="UniProtKB-EC"/>
</dbReference>
<keyword evidence="6" id="KW-1185">Reference proteome</keyword>
<dbReference type="NCBIfam" id="TIGR01549">
    <property type="entry name" value="HAD-SF-IA-v1"/>
    <property type="match status" value="1"/>
</dbReference>
<proteinExistence type="inferred from homology"/>
<sequence>MKFDAVMFDLDGTLADTLRDLAEAGNHAMAAVGRPGYELDQYRTLVGQGVERLIRDALGPDHQEHFEPASAAFKAYYAEHRYDFCAPYPGIAELLHALTAQGLKLAVMSNKPDEATVDMVRRVFGRWDFDAVRGHREGYPVKPDPKAALEIAAELGIAPGRWAYVGDTNVDMFTGKAAGFFTVGVSWGLRSVEEMRDAGADAIIHQPSELLPLLG</sequence>
<comment type="catalytic activity">
    <reaction evidence="1">
        <text>2-phosphoglycolate + H2O = glycolate + phosphate</text>
        <dbReference type="Rhea" id="RHEA:14369"/>
        <dbReference type="ChEBI" id="CHEBI:15377"/>
        <dbReference type="ChEBI" id="CHEBI:29805"/>
        <dbReference type="ChEBI" id="CHEBI:43474"/>
        <dbReference type="ChEBI" id="CHEBI:58033"/>
        <dbReference type="EC" id="3.1.3.18"/>
    </reaction>
</comment>
<dbReference type="GO" id="GO:0006281">
    <property type="term" value="P:DNA repair"/>
    <property type="evidence" value="ECO:0007669"/>
    <property type="project" value="TreeGrafter"/>
</dbReference>
<comment type="pathway">
    <text evidence="2">Organic acid metabolism; glycolate biosynthesis; glycolate from 2-phosphoglycolate: step 1/1.</text>
</comment>
<protein>
    <recommendedName>
        <fullName evidence="4">phosphoglycolate phosphatase</fullName>
        <ecNumber evidence="4">3.1.3.18</ecNumber>
    </recommendedName>
</protein>
<dbReference type="PANTHER" id="PTHR43434:SF1">
    <property type="entry name" value="PHOSPHOGLYCOLATE PHOSPHATASE"/>
    <property type="match status" value="1"/>
</dbReference>
<evidence type="ECO:0000313" key="5">
    <source>
        <dbReference type="EMBL" id="MBB6428608.1"/>
    </source>
</evidence>
<dbReference type="Proteomes" id="UP000541810">
    <property type="component" value="Unassembled WGS sequence"/>
</dbReference>
<dbReference type="InterPro" id="IPR050155">
    <property type="entry name" value="HAD-like_hydrolase_sf"/>
</dbReference>
<dbReference type="InterPro" id="IPR023198">
    <property type="entry name" value="PGP-like_dom2"/>
</dbReference>